<dbReference type="Pfam" id="PF13561">
    <property type="entry name" value="adh_short_C2"/>
    <property type="match status" value="1"/>
</dbReference>
<sequence length="243" mass="26701">MYQDKIVVVTGGSRGIGQHLAEGYSKLGAQVVVLDVLISEYPGIDFIKTDLADVGTVDKAFETIEQRYGKVDVLINNGAIANFNKPLNELSYDEFSRVIDVNLKGAFACCRQFIRLNQEQSYGRIVNIASTRWNQNESGWDAYGASKGGLVSLTHSMAISLAASPITVNAVSPGWIQVEDYQQLADFDHQQHPSGRVGKARDIVNACLFLTHPENDFINGHNLVVDGGMSKKMIYQDSLLDES</sequence>
<dbReference type="InterPro" id="IPR036291">
    <property type="entry name" value="NAD(P)-bd_dom_sf"/>
</dbReference>
<organism evidence="3 4">
    <name type="scientific">Vibrio ponticus</name>
    <dbReference type="NCBI Taxonomy" id="265668"/>
    <lineage>
        <taxon>Bacteria</taxon>
        <taxon>Pseudomonadati</taxon>
        <taxon>Pseudomonadota</taxon>
        <taxon>Gammaproteobacteria</taxon>
        <taxon>Vibrionales</taxon>
        <taxon>Vibrionaceae</taxon>
        <taxon>Vibrio</taxon>
    </lineage>
</organism>
<dbReference type="PANTHER" id="PTHR24321:SF8">
    <property type="entry name" value="ESTRADIOL 17-BETA-DEHYDROGENASE 8-RELATED"/>
    <property type="match status" value="1"/>
</dbReference>
<dbReference type="FunFam" id="3.40.50.720:FF:000084">
    <property type="entry name" value="Short-chain dehydrogenase reductase"/>
    <property type="match status" value="1"/>
</dbReference>
<dbReference type="CDD" id="cd05233">
    <property type="entry name" value="SDR_c"/>
    <property type="match status" value="1"/>
</dbReference>
<dbReference type="InterPro" id="IPR020904">
    <property type="entry name" value="Sc_DH/Rdtase_CS"/>
</dbReference>
<dbReference type="RefSeq" id="WP_123783720.1">
    <property type="nucleotide sequence ID" value="NZ_RKIK01000127.1"/>
</dbReference>
<dbReference type="Gene3D" id="3.40.50.720">
    <property type="entry name" value="NAD(P)-binding Rossmann-like Domain"/>
    <property type="match status" value="1"/>
</dbReference>
<dbReference type="SUPFAM" id="SSF51735">
    <property type="entry name" value="NAD(P)-binding Rossmann-fold domains"/>
    <property type="match status" value="1"/>
</dbReference>
<protein>
    <submittedName>
        <fullName evidence="3">SDR family oxidoreductase</fullName>
    </submittedName>
</protein>
<dbReference type="PROSITE" id="PS00061">
    <property type="entry name" value="ADH_SHORT"/>
    <property type="match status" value="1"/>
</dbReference>
<dbReference type="PRINTS" id="PR00081">
    <property type="entry name" value="GDHRDH"/>
</dbReference>
<comment type="caution">
    <text evidence="3">The sequence shown here is derived from an EMBL/GenBank/DDBJ whole genome shotgun (WGS) entry which is preliminary data.</text>
</comment>
<evidence type="ECO:0000256" key="2">
    <source>
        <dbReference type="ARBA" id="ARBA00023002"/>
    </source>
</evidence>
<comment type="similarity">
    <text evidence="1">Belongs to the short-chain dehydrogenases/reductases (SDR) family.</text>
</comment>
<keyword evidence="2" id="KW-0560">Oxidoreductase</keyword>
<dbReference type="AlphaFoldDB" id="A0A3N3DT54"/>
<gene>
    <name evidence="3" type="ORF">EGH82_22095</name>
</gene>
<proteinExistence type="inferred from homology"/>
<evidence type="ECO:0000256" key="1">
    <source>
        <dbReference type="ARBA" id="ARBA00006484"/>
    </source>
</evidence>
<dbReference type="PANTHER" id="PTHR24321">
    <property type="entry name" value="DEHYDROGENASES, SHORT CHAIN"/>
    <property type="match status" value="1"/>
</dbReference>
<dbReference type="EMBL" id="RKIK01000127">
    <property type="protein sequence ID" value="ROV57650.1"/>
    <property type="molecule type" value="Genomic_DNA"/>
</dbReference>
<reference evidence="3 4" key="1">
    <citation type="submission" date="2018-11" db="EMBL/GenBank/DDBJ databases">
        <title>Vibrio ponticus strain CAIM 1751 pathogenic for the snapper Lutjanus guttatus.</title>
        <authorList>
            <person name="Soto-Rodriguez S."/>
            <person name="Lozano-Olvera R."/>
            <person name="Gomez-Gil B."/>
        </authorList>
    </citation>
    <scope>NUCLEOTIDE SEQUENCE [LARGE SCALE GENOMIC DNA]</scope>
    <source>
        <strain evidence="3 4">CAIM 1751</strain>
    </source>
</reference>
<name>A0A3N3DT54_9VIBR</name>
<accession>A0A3N3DT54</accession>
<evidence type="ECO:0000313" key="3">
    <source>
        <dbReference type="EMBL" id="ROV57650.1"/>
    </source>
</evidence>
<dbReference type="Proteomes" id="UP000278792">
    <property type="component" value="Unassembled WGS sequence"/>
</dbReference>
<evidence type="ECO:0000313" key="4">
    <source>
        <dbReference type="Proteomes" id="UP000278792"/>
    </source>
</evidence>
<dbReference type="PRINTS" id="PR00080">
    <property type="entry name" value="SDRFAMILY"/>
</dbReference>
<dbReference type="InterPro" id="IPR002347">
    <property type="entry name" value="SDR_fam"/>
</dbReference>
<dbReference type="GO" id="GO:0016491">
    <property type="term" value="F:oxidoreductase activity"/>
    <property type="evidence" value="ECO:0007669"/>
    <property type="project" value="UniProtKB-KW"/>
</dbReference>